<comment type="caution">
    <text evidence="1">The sequence shown here is derived from an EMBL/GenBank/DDBJ whole genome shotgun (WGS) entry which is preliminary data.</text>
</comment>
<organism evidence="1 2">
    <name type="scientific">Elysia crispata</name>
    <name type="common">lettuce slug</name>
    <dbReference type="NCBI Taxonomy" id="231223"/>
    <lineage>
        <taxon>Eukaryota</taxon>
        <taxon>Metazoa</taxon>
        <taxon>Spiralia</taxon>
        <taxon>Lophotrochozoa</taxon>
        <taxon>Mollusca</taxon>
        <taxon>Gastropoda</taxon>
        <taxon>Heterobranchia</taxon>
        <taxon>Euthyneura</taxon>
        <taxon>Panpulmonata</taxon>
        <taxon>Sacoglossa</taxon>
        <taxon>Placobranchoidea</taxon>
        <taxon>Plakobranchidae</taxon>
        <taxon>Elysia</taxon>
    </lineage>
</organism>
<gene>
    <name evidence="1" type="ORF">RRG08_038060</name>
</gene>
<keyword evidence="2" id="KW-1185">Reference proteome</keyword>
<accession>A0AAE1DP04</accession>
<protein>
    <submittedName>
        <fullName evidence="1">Uncharacterized protein</fullName>
    </submittedName>
</protein>
<sequence length="85" mass="9637">MVRLEGKPLKSLRGLSPLSLLLIFTSTHRGSRNGGQYRATMRSRDDEELALSTRGRSVPQCHDLHLSAAATSRLTRCFYFTEREE</sequence>
<reference evidence="1" key="1">
    <citation type="journal article" date="2023" name="G3 (Bethesda)">
        <title>A reference genome for the long-term kleptoplast-retaining sea slug Elysia crispata morphotype clarki.</title>
        <authorList>
            <person name="Eastman K.E."/>
            <person name="Pendleton A.L."/>
            <person name="Shaikh M.A."/>
            <person name="Suttiyut T."/>
            <person name="Ogas R."/>
            <person name="Tomko P."/>
            <person name="Gavelis G."/>
            <person name="Widhalm J.R."/>
            <person name="Wisecaver J.H."/>
        </authorList>
    </citation>
    <scope>NUCLEOTIDE SEQUENCE</scope>
    <source>
        <strain evidence="1">ECLA1</strain>
    </source>
</reference>
<proteinExistence type="predicted"/>
<evidence type="ECO:0000313" key="1">
    <source>
        <dbReference type="EMBL" id="KAK3777811.1"/>
    </source>
</evidence>
<evidence type="ECO:0000313" key="2">
    <source>
        <dbReference type="Proteomes" id="UP001283361"/>
    </source>
</evidence>
<name>A0AAE1DP04_9GAST</name>
<dbReference type="EMBL" id="JAWDGP010003058">
    <property type="protein sequence ID" value="KAK3777811.1"/>
    <property type="molecule type" value="Genomic_DNA"/>
</dbReference>
<dbReference type="Proteomes" id="UP001283361">
    <property type="component" value="Unassembled WGS sequence"/>
</dbReference>
<dbReference type="AlphaFoldDB" id="A0AAE1DP04"/>